<organism evidence="12 13">
    <name type="scientific">Turneriella parva (strain ATCC BAA-1111 / DSM 21527 / NCTC 11395 / H)</name>
    <name type="common">Leptospira parva</name>
    <dbReference type="NCBI Taxonomy" id="869212"/>
    <lineage>
        <taxon>Bacteria</taxon>
        <taxon>Pseudomonadati</taxon>
        <taxon>Spirochaetota</taxon>
        <taxon>Spirochaetia</taxon>
        <taxon>Leptospirales</taxon>
        <taxon>Leptospiraceae</taxon>
        <taxon>Turneriella</taxon>
    </lineage>
</organism>
<dbReference type="InterPro" id="IPR036010">
    <property type="entry name" value="2Fe-2S_ferredoxin-like_sf"/>
</dbReference>
<dbReference type="SUPFAM" id="SSF54862">
    <property type="entry name" value="4Fe-4S ferredoxins"/>
    <property type="match status" value="1"/>
</dbReference>
<evidence type="ECO:0000313" key="13">
    <source>
        <dbReference type="Proteomes" id="UP000006048"/>
    </source>
</evidence>
<comment type="similarity">
    <text evidence="2">Belongs to the complex I 75 kDa subunit family.</text>
</comment>
<gene>
    <name evidence="12" type="ordered locus">Turpa_0088</name>
</gene>
<dbReference type="KEGG" id="tpx:Turpa_0088"/>
<dbReference type="AlphaFoldDB" id="I4B0E3"/>
<evidence type="ECO:0000256" key="5">
    <source>
        <dbReference type="ARBA" id="ARBA00022967"/>
    </source>
</evidence>
<evidence type="ECO:0000256" key="6">
    <source>
        <dbReference type="ARBA" id="ARBA00023004"/>
    </source>
</evidence>
<dbReference type="RefSeq" id="WP_014801271.1">
    <property type="nucleotide sequence ID" value="NC_018020.1"/>
</dbReference>
<name>I4B0E3_TURPD</name>
<feature type="domain" description="2Fe-2S ferredoxin-type" evidence="10">
    <location>
        <begin position="1"/>
        <end position="78"/>
    </location>
</feature>
<evidence type="ECO:0000313" key="12">
    <source>
        <dbReference type="EMBL" id="AFM10750.1"/>
    </source>
</evidence>
<keyword evidence="3" id="KW-0004">4Fe-4S</keyword>
<keyword evidence="12" id="KW-0560">Oxidoreductase</keyword>
<dbReference type="PROSITE" id="PS51839">
    <property type="entry name" value="4FE4S_HC3"/>
    <property type="match status" value="1"/>
</dbReference>
<dbReference type="OrthoDB" id="9805142at2"/>
<dbReference type="GO" id="GO:0051539">
    <property type="term" value="F:4 iron, 4 sulfur cluster binding"/>
    <property type="evidence" value="ECO:0007669"/>
    <property type="project" value="UniProtKB-KW"/>
</dbReference>
<evidence type="ECO:0000256" key="9">
    <source>
        <dbReference type="ARBA" id="ARBA00034078"/>
    </source>
</evidence>
<feature type="domain" description="4Fe-4S His(Cys)3-ligated-type" evidence="11">
    <location>
        <begin position="78"/>
        <end position="117"/>
    </location>
</feature>
<dbReference type="Gene3D" id="3.10.20.740">
    <property type="match status" value="1"/>
</dbReference>
<evidence type="ECO:0000256" key="2">
    <source>
        <dbReference type="ARBA" id="ARBA00005404"/>
    </source>
</evidence>
<comment type="cofactor">
    <cofactor evidence="1">
        <name>[4Fe-4S] cluster</name>
        <dbReference type="ChEBI" id="CHEBI:49883"/>
    </cofactor>
</comment>
<dbReference type="Pfam" id="PF13510">
    <property type="entry name" value="Fer2_4"/>
    <property type="match status" value="1"/>
</dbReference>
<dbReference type="PROSITE" id="PS51085">
    <property type="entry name" value="2FE2S_FER_2"/>
    <property type="match status" value="1"/>
</dbReference>
<keyword evidence="7" id="KW-0411">Iron-sulfur</keyword>
<dbReference type="InterPro" id="IPR000283">
    <property type="entry name" value="NADH_UbQ_OxRdtase_75kDa_su_CS"/>
</dbReference>
<dbReference type="FunFam" id="3.10.20.740:FF:000001">
    <property type="entry name" value="NADH-quinone oxidoreductase subunit G"/>
    <property type="match status" value="1"/>
</dbReference>
<dbReference type="GO" id="GO:0016020">
    <property type="term" value="C:membrane"/>
    <property type="evidence" value="ECO:0007669"/>
    <property type="project" value="InterPro"/>
</dbReference>
<dbReference type="GO" id="GO:0046872">
    <property type="term" value="F:metal ion binding"/>
    <property type="evidence" value="ECO:0007669"/>
    <property type="project" value="UniProtKB-KW"/>
</dbReference>
<dbReference type="PANTHER" id="PTHR43105">
    <property type="entry name" value="RESPIRATORY NITRATE REDUCTASE"/>
    <property type="match status" value="1"/>
</dbReference>
<keyword evidence="4" id="KW-0479">Metal-binding</keyword>
<dbReference type="SUPFAM" id="SSF54292">
    <property type="entry name" value="2Fe-2S ferredoxin-like"/>
    <property type="match status" value="1"/>
</dbReference>
<sequence>MAKIFVDGTEFEVDEKKNLIDALKEKGVEIPHFCYHSKLSVVGMCRICLIEIEGVPKFQAACNTPIKDGMKINAFGEKIVKAREGVMEFLLINHPLDCPVCDKAGECRLQNYSFALGHETTRYKEEKRNIPQEKIGTNLLINHNRCILCYRCVRFDREIVGVNDLEMLARGNDTIIAYTPPETSGEKSTYLNHNYQGALADICPVGALLNENTLFQSRVWWYESQESHCHGCSTLCKVSTNVKNNSLYRYMPTAAAPQSGEISDGIFICDYGRFSGKHFSTDRLHHYVATGAQATSKQVLPDLAEKIAAARSILVLGGATECTDDVDSVAAAIGEWRAAGKQVKWDFRSTAAAFENRAGYDFLLSGDLRPNAKYLRDKGATELTNFVALQSEIRNVDLVIVINELSAPYAYQIAGADEHSAHVAGLEIAAAVEETQLFKTIEGEAAWVKTAVFTTHHNSAALRAALAVPVLAFPEHEGRYVDKNGVTKTTTAVLKPVQGLQSVGQVLSRLKTPVGATV</sequence>
<keyword evidence="13" id="KW-1185">Reference proteome</keyword>
<evidence type="ECO:0000256" key="7">
    <source>
        <dbReference type="ARBA" id="ARBA00023014"/>
    </source>
</evidence>
<dbReference type="PROSITE" id="PS00641">
    <property type="entry name" value="COMPLEX1_75K_1"/>
    <property type="match status" value="1"/>
</dbReference>
<dbReference type="GO" id="GO:0016491">
    <property type="term" value="F:oxidoreductase activity"/>
    <property type="evidence" value="ECO:0007669"/>
    <property type="project" value="UniProtKB-KW"/>
</dbReference>
<keyword evidence="8" id="KW-0520">NAD</keyword>
<dbReference type="InterPro" id="IPR019574">
    <property type="entry name" value="NADH_UbQ_OxRdtase_Gsu_4Fe4S-bd"/>
</dbReference>
<keyword evidence="6" id="KW-0408">Iron</keyword>
<dbReference type="Pfam" id="PF10588">
    <property type="entry name" value="NADH-G_4Fe-4S_3"/>
    <property type="match status" value="1"/>
</dbReference>
<dbReference type="InterPro" id="IPR001041">
    <property type="entry name" value="2Fe-2S_ferredoxin-type"/>
</dbReference>
<reference evidence="12 13" key="1">
    <citation type="submission" date="2012-06" db="EMBL/GenBank/DDBJ databases">
        <title>The complete chromosome of genome of Turneriella parva DSM 21527.</title>
        <authorList>
            <consortium name="US DOE Joint Genome Institute (JGI-PGF)"/>
            <person name="Lucas S."/>
            <person name="Han J."/>
            <person name="Lapidus A."/>
            <person name="Bruce D."/>
            <person name="Goodwin L."/>
            <person name="Pitluck S."/>
            <person name="Peters L."/>
            <person name="Kyrpides N."/>
            <person name="Mavromatis K."/>
            <person name="Ivanova N."/>
            <person name="Mikhailova N."/>
            <person name="Chertkov O."/>
            <person name="Detter J.C."/>
            <person name="Tapia R."/>
            <person name="Han C."/>
            <person name="Land M."/>
            <person name="Hauser L."/>
            <person name="Markowitz V."/>
            <person name="Cheng J.-F."/>
            <person name="Hugenholtz P."/>
            <person name="Woyke T."/>
            <person name="Wu D."/>
            <person name="Gronow S."/>
            <person name="Wellnitz S."/>
            <person name="Brambilla E."/>
            <person name="Klenk H.-P."/>
            <person name="Eisen J.A."/>
        </authorList>
    </citation>
    <scope>NUCLEOTIDE SEQUENCE [LARGE SCALE GENOMIC DNA]</scope>
    <source>
        <strain evidence="13">ATCC BAA-1111 / DSM 21527 / NCTC 11395 / H</strain>
    </source>
</reference>
<dbReference type="Proteomes" id="UP000006048">
    <property type="component" value="Chromosome"/>
</dbReference>
<evidence type="ECO:0000256" key="1">
    <source>
        <dbReference type="ARBA" id="ARBA00001966"/>
    </source>
</evidence>
<evidence type="ECO:0000256" key="8">
    <source>
        <dbReference type="ARBA" id="ARBA00023027"/>
    </source>
</evidence>
<evidence type="ECO:0000256" key="4">
    <source>
        <dbReference type="ARBA" id="ARBA00022723"/>
    </source>
</evidence>
<dbReference type="PROSITE" id="PS00643">
    <property type="entry name" value="COMPLEX1_75K_3"/>
    <property type="match status" value="1"/>
</dbReference>
<dbReference type="HOGENOM" id="CLU_000422_11_7_12"/>
<dbReference type="SUPFAM" id="SSF53706">
    <property type="entry name" value="Formate dehydrogenase/DMSO reductase, domains 1-3"/>
    <property type="match status" value="1"/>
</dbReference>
<accession>I4B0E3</accession>
<dbReference type="STRING" id="869212.Turpa_0088"/>
<evidence type="ECO:0000259" key="10">
    <source>
        <dbReference type="PROSITE" id="PS51085"/>
    </source>
</evidence>
<dbReference type="GO" id="GO:0008137">
    <property type="term" value="F:NADH dehydrogenase (ubiquinone) activity"/>
    <property type="evidence" value="ECO:0007669"/>
    <property type="project" value="InterPro"/>
</dbReference>
<proteinExistence type="inferred from homology"/>
<dbReference type="Gene3D" id="3.30.70.20">
    <property type="match status" value="1"/>
</dbReference>
<dbReference type="InterPro" id="IPR054351">
    <property type="entry name" value="NADH_UbQ_OxRdtase_ferredoxin"/>
</dbReference>
<comment type="cofactor">
    <cofactor evidence="9">
        <name>[2Fe-2S] cluster</name>
        <dbReference type="ChEBI" id="CHEBI:190135"/>
    </cofactor>
</comment>
<keyword evidence="5" id="KW-1278">Translocase</keyword>
<dbReference type="SMART" id="SM00929">
    <property type="entry name" value="NADH-G_4Fe-4S_3"/>
    <property type="match status" value="1"/>
</dbReference>
<dbReference type="PATRIC" id="fig|869212.3.peg.46"/>
<dbReference type="EC" id="1.6.5.3" evidence="12"/>
<evidence type="ECO:0000259" key="11">
    <source>
        <dbReference type="PROSITE" id="PS51839"/>
    </source>
</evidence>
<dbReference type="GO" id="GO:0042773">
    <property type="term" value="P:ATP synthesis coupled electron transport"/>
    <property type="evidence" value="ECO:0007669"/>
    <property type="project" value="InterPro"/>
</dbReference>
<dbReference type="EMBL" id="CP002959">
    <property type="protein sequence ID" value="AFM10750.1"/>
    <property type="molecule type" value="Genomic_DNA"/>
</dbReference>
<dbReference type="CDD" id="cd00207">
    <property type="entry name" value="fer2"/>
    <property type="match status" value="1"/>
</dbReference>
<protein>
    <submittedName>
        <fullName evidence="12">NADH dehydrogenase subunit G</fullName>
        <ecNumber evidence="12">1.6.5.3</ecNumber>
    </submittedName>
</protein>
<dbReference type="Pfam" id="PF22117">
    <property type="entry name" value="Fer4_Nqo3"/>
    <property type="match status" value="1"/>
</dbReference>
<dbReference type="PANTHER" id="PTHR43105:SF13">
    <property type="entry name" value="NADH-UBIQUINONE OXIDOREDUCTASE 75 KDA SUBUNIT, MITOCHONDRIAL"/>
    <property type="match status" value="1"/>
</dbReference>
<evidence type="ECO:0000256" key="3">
    <source>
        <dbReference type="ARBA" id="ARBA00022485"/>
    </source>
</evidence>
<dbReference type="InterPro" id="IPR050123">
    <property type="entry name" value="Prok_molybdopt-oxidoreductase"/>
</dbReference>